<proteinExistence type="predicted"/>
<reference evidence="1" key="1">
    <citation type="submission" date="2010-01" db="EMBL/GenBank/DDBJ databases">
        <title>Genome fragments of uncultured bacteria from the North Pacific subtropical Gyre.</title>
        <authorList>
            <person name="Pham V.D."/>
            <person name="Delong E.F."/>
        </authorList>
    </citation>
    <scope>NUCLEOTIDE SEQUENCE</scope>
</reference>
<evidence type="ECO:0000313" key="1">
    <source>
        <dbReference type="EMBL" id="ADI22384.1"/>
    </source>
</evidence>
<sequence length="36" mass="3936">MFSIDQLGIIDYGGEGEHPGIMPDFHEIMSAIETAN</sequence>
<protein>
    <submittedName>
        <fullName evidence="1">Uncharacterized protein</fullName>
    </submittedName>
</protein>
<name>E7C4L0_9BACT</name>
<dbReference type="EMBL" id="GU567983">
    <property type="protein sequence ID" value="ADI22384.1"/>
    <property type="molecule type" value="Genomic_DNA"/>
</dbReference>
<organism evidence="1">
    <name type="scientific">uncultured nuHF2 cluster bacterium HF0500_02A10</name>
    <dbReference type="NCBI Taxonomy" id="723588"/>
    <lineage>
        <taxon>Bacteria</taxon>
        <taxon>environmental samples</taxon>
    </lineage>
</organism>
<dbReference type="AlphaFoldDB" id="E7C4L0"/>
<accession>E7C4L0</accession>